<dbReference type="STRING" id="7222.B4J2X1"/>
<gene>
    <name evidence="2" type="primary">Dgri\GH16667</name>
    <name evidence="2" type="ORF">Dgri_GH16667</name>
</gene>
<feature type="compositionally biased region" description="Basic and acidic residues" evidence="1">
    <location>
        <begin position="350"/>
        <end position="361"/>
    </location>
</feature>
<accession>B4J2X1</accession>
<dbReference type="EMBL" id="CH916366">
    <property type="protein sequence ID" value="EDV97141.1"/>
    <property type="molecule type" value="Genomic_DNA"/>
</dbReference>
<evidence type="ECO:0000313" key="3">
    <source>
        <dbReference type="Proteomes" id="UP000001070"/>
    </source>
</evidence>
<feature type="region of interest" description="Disordered" evidence="1">
    <location>
        <begin position="308"/>
        <end position="363"/>
    </location>
</feature>
<dbReference type="PhylomeDB" id="B4J2X1"/>
<feature type="region of interest" description="Disordered" evidence="1">
    <location>
        <begin position="447"/>
        <end position="482"/>
    </location>
</feature>
<protein>
    <submittedName>
        <fullName evidence="2">GH16667</fullName>
    </submittedName>
</protein>
<dbReference type="Proteomes" id="UP000001070">
    <property type="component" value="Unassembled WGS sequence"/>
</dbReference>
<dbReference type="HOGENOM" id="CLU_318922_0_0_1"/>
<reference evidence="2 3" key="1">
    <citation type="journal article" date="2007" name="Nature">
        <title>Evolution of genes and genomes on the Drosophila phylogeny.</title>
        <authorList>
            <consortium name="Drosophila 12 Genomes Consortium"/>
            <person name="Clark A.G."/>
            <person name="Eisen M.B."/>
            <person name="Smith D.R."/>
            <person name="Bergman C.M."/>
            <person name="Oliver B."/>
            <person name="Markow T.A."/>
            <person name="Kaufman T.C."/>
            <person name="Kellis M."/>
            <person name="Gelbart W."/>
            <person name="Iyer V.N."/>
            <person name="Pollard D.A."/>
            <person name="Sackton T.B."/>
            <person name="Larracuente A.M."/>
            <person name="Singh N.D."/>
            <person name="Abad J.P."/>
            <person name="Abt D.N."/>
            <person name="Adryan B."/>
            <person name="Aguade M."/>
            <person name="Akashi H."/>
            <person name="Anderson W.W."/>
            <person name="Aquadro C.F."/>
            <person name="Ardell D.H."/>
            <person name="Arguello R."/>
            <person name="Artieri C.G."/>
            <person name="Barbash D.A."/>
            <person name="Barker D."/>
            <person name="Barsanti P."/>
            <person name="Batterham P."/>
            <person name="Batzoglou S."/>
            <person name="Begun D."/>
            <person name="Bhutkar A."/>
            <person name="Blanco E."/>
            <person name="Bosak S.A."/>
            <person name="Bradley R.K."/>
            <person name="Brand A.D."/>
            <person name="Brent M.R."/>
            <person name="Brooks A.N."/>
            <person name="Brown R.H."/>
            <person name="Butlin R.K."/>
            <person name="Caggese C."/>
            <person name="Calvi B.R."/>
            <person name="Bernardo de Carvalho A."/>
            <person name="Caspi A."/>
            <person name="Castrezana S."/>
            <person name="Celniker S.E."/>
            <person name="Chang J.L."/>
            <person name="Chapple C."/>
            <person name="Chatterji S."/>
            <person name="Chinwalla A."/>
            <person name="Civetta A."/>
            <person name="Clifton S.W."/>
            <person name="Comeron J.M."/>
            <person name="Costello J.C."/>
            <person name="Coyne J.A."/>
            <person name="Daub J."/>
            <person name="David R.G."/>
            <person name="Delcher A.L."/>
            <person name="Delehaunty K."/>
            <person name="Do C.B."/>
            <person name="Ebling H."/>
            <person name="Edwards K."/>
            <person name="Eickbush T."/>
            <person name="Evans J.D."/>
            <person name="Filipski A."/>
            <person name="Findeiss S."/>
            <person name="Freyhult E."/>
            <person name="Fulton L."/>
            <person name="Fulton R."/>
            <person name="Garcia A.C."/>
            <person name="Gardiner A."/>
            <person name="Garfield D.A."/>
            <person name="Garvin B.E."/>
            <person name="Gibson G."/>
            <person name="Gilbert D."/>
            <person name="Gnerre S."/>
            <person name="Godfrey J."/>
            <person name="Good R."/>
            <person name="Gotea V."/>
            <person name="Gravely B."/>
            <person name="Greenberg A.J."/>
            <person name="Griffiths-Jones S."/>
            <person name="Gross S."/>
            <person name="Guigo R."/>
            <person name="Gustafson E.A."/>
            <person name="Haerty W."/>
            <person name="Hahn M.W."/>
            <person name="Halligan D.L."/>
            <person name="Halpern A.L."/>
            <person name="Halter G.M."/>
            <person name="Han M.V."/>
            <person name="Heger A."/>
            <person name="Hillier L."/>
            <person name="Hinrichs A.S."/>
            <person name="Holmes I."/>
            <person name="Hoskins R.A."/>
            <person name="Hubisz M.J."/>
            <person name="Hultmark D."/>
            <person name="Huntley M.A."/>
            <person name="Jaffe D.B."/>
            <person name="Jagadeeshan S."/>
            <person name="Jeck W.R."/>
            <person name="Johnson J."/>
            <person name="Jones C.D."/>
            <person name="Jordan W.C."/>
            <person name="Karpen G.H."/>
            <person name="Kataoka E."/>
            <person name="Keightley P.D."/>
            <person name="Kheradpour P."/>
            <person name="Kirkness E.F."/>
            <person name="Koerich L.B."/>
            <person name="Kristiansen K."/>
            <person name="Kudrna D."/>
            <person name="Kulathinal R.J."/>
            <person name="Kumar S."/>
            <person name="Kwok R."/>
            <person name="Lander E."/>
            <person name="Langley C.H."/>
            <person name="Lapoint R."/>
            <person name="Lazzaro B.P."/>
            <person name="Lee S.J."/>
            <person name="Levesque L."/>
            <person name="Li R."/>
            <person name="Lin C.F."/>
            <person name="Lin M.F."/>
            <person name="Lindblad-Toh K."/>
            <person name="Llopart A."/>
            <person name="Long M."/>
            <person name="Low L."/>
            <person name="Lozovsky E."/>
            <person name="Lu J."/>
            <person name="Luo M."/>
            <person name="Machado C.A."/>
            <person name="Makalowski W."/>
            <person name="Marzo M."/>
            <person name="Matsuda M."/>
            <person name="Matzkin L."/>
            <person name="McAllister B."/>
            <person name="McBride C.S."/>
            <person name="McKernan B."/>
            <person name="McKernan K."/>
            <person name="Mendez-Lago M."/>
            <person name="Minx P."/>
            <person name="Mollenhauer M.U."/>
            <person name="Montooth K."/>
            <person name="Mount S.M."/>
            <person name="Mu X."/>
            <person name="Myers E."/>
            <person name="Negre B."/>
            <person name="Newfeld S."/>
            <person name="Nielsen R."/>
            <person name="Noor M.A."/>
            <person name="O'Grady P."/>
            <person name="Pachter L."/>
            <person name="Papaceit M."/>
            <person name="Parisi M.J."/>
            <person name="Parisi M."/>
            <person name="Parts L."/>
            <person name="Pedersen J.S."/>
            <person name="Pesole G."/>
            <person name="Phillippy A.M."/>
            <person name="Ponting C.P."/>
            <person name="Pop M."/>
            <person name="Porcelli D."/>
            <person name="Powell J.R."/>
            <person name="Prohaska S."/>
            <person name="Pruitt K."/>
            <person name="Puig M."/>
            <person name="Quesneville H."/>
            <person name="Ram K.R."/>
            <person name="Rand D."/>
            <person name="Rasmussen M.D."/>
            <person name="Reed L.K."/>
            <person name="Reenan R."/>
            <person name="Reily A."/>
            <person name="Remington K.A."/>
            <person name="Rieger T.T."/>
            <person name="Ritchie M.G."/>
            <person name="Robin C."/>
            <person name="Rogers Y.H."/>
            <person name="Rohde C."/>
            <person name="Rozas J."/>
            <person name="Rubenfield M.J."/>
            <person name="Ruiz A."/>
            <person name="Russo S."/>
            <person name="Salzberg S.L."/>
            <person name="Sanchez-Gracia A."/>
            <person name="Saranga D.J."/>
            <person name="Sato H."/>
            <person name="Schaeffer S.W."/>
            <person name="Schatz M.C."/>
            <person name="Schlenke T."/>
            <person name="Schwartz R."/>
            <person name="Segarra C."/>
            <person name="Singh R.S."/>
            <person name="Sirot L."/>
            <person name="Sirota M."/>
            <person name="Sisneros N.B."/>
            <person name="Smith C.D."/>
            <person name="Smith T.F."/>
            <person name="Spieth J."/>
            <person name="Stage D.E."/>
            <person name="Stark A."/>
            <person name="Stephan W."/>
            <person name="Strausberg R.L."/>
            <person name="Strempel S."/>
            <person name="Sturgill D."/>
            <person name="Sutton G."/>
            <person name="Sutton G.G."/>
            <person name="Tao W."/>
            <person name="Teichmann S."/>
            <person name="Tobari Y.N."/>
            <person name="Tomimura Y."/>
            <person name="Tsolas J.M."/>
            <person name="Valente V.L."/>
            <person name="Venter E."/>
            <person name="Venter J.C."/>
            <person name="Vicario S."/>
            <person name="Vieira F.G."/>
            <person name="Vilella A.J."/>
            <person name="Villasante A."/>
            <person name="Walenz B."/>
            <person name="Wang J."/>
            <person name="Wasserman M."/>
            <person name="Watts T."/>
            <person name="Wilson D."/>
            <person name="Wilson R.K."/>
            <person name="Wing R.A."/>
            <person name="Wolfner M.F."/>
            <person name="Wong A."/>
            <person name="Wong G.K."/>
            <person name="Wu C.I."/>
            <person name="Wu G."/>
            <person name="Yamamoto D."/>
            <person name="Yang H.P."/>
            <person name="Yang S.P."/>
            <person name="Yorke J.A."/>
            <person name="Yoshida K."/>
            <person name="Zdobnov E."/>
            <person name="Zhang P."/>
            <person name="Zhang Y."/>
            <person name="Zimin A.V."/>
            <person name="Baldwin J."/>
            <person name="Abdouelleil A."/>
            <person name="Abdulkadir J."/>
            <person name="Abebe A."/>
            <person name="Abera B."/>
            <person name="Abreu J."/>
            <person name="Acer S.C."/>
            <person name="Aftuck L."/>
            <person name="Alexander A."/>
            <person name="An P."/>
            <person name="Anderson E."/>
            <person name="Anderson S."/>
            <person name="Arachi H."/>
            <person name="Azer M."/>
            <person name="Bachantsang P."/>
            <person name="Barry A."/>
            <person name="Bayul T."/>
            <person name="Berlin A."/>
            <person name="Bessette D."/>
            <person name="Bloom T."/>
            <person name="Blye J."/>
            <person name="Boguslavskiy L."/>
            <person name="Bonnet C."/>
            <person name="Boukhgalter B."/>
            <person name="Bourzgui I."/>
            <person name="Brown A."/>
            <person name="Cahill P."/>
            <person name="Channer S."/>
            <person name="Cheshatsang Y."/>
            <person name="Chuda L."/>
            <person name="Citroen M."/>
            <person name="Collymore A."/>
            <person name="Cooke P."/>
            <person name="Costello M."/>
            <person name="D'Aco K."/>
            <person name="Daza R."/>
            <person name="De Haan G."/>
            <person name="DeGray S."/>
            <person name="DeMaso C."/>
            <person name="Dhargay N."/>
            <person name="Dooley K."/>
            <person name="Dooley E."/>
            <person name="Doricent M."/>
            <person name="Dorje P."/>
            <person name="Dorjee K."/>
            <person name="Dupes A."/>
            <person name="Elong R."/>
            <person name="Falk J."/>
            <person name="Farina A."/>
            <person name="Faro S."/>
            <person name="Ferguson D."/>
            <person name="Fisher S."/>
            <person name="Foley C.D."/>
            <person name="Franke A."/>
            <person name="Friedrich D."/>
            <person name="Gadbois L."/>
            <person name="Gearin G."/>
            <person name="Gearin C.R."/>
            <person name="Giannoukos G."/>
            <person name="Goode T."/>
            <person name="Graham J."/>
            <person name="Grandbois E."/>
            <person name="Grewal S."/>
            <person name="Gyaltsen K."/>
            <person name="Hafez N."/>
            <person name="Hagos B."/>
            <person name="Hall J."/>
            <person name="Henson C."/>
            <person name="Hollinger A."/>
            <person name="Honan T."/>
            <person name="Huard M.D."/>
            <person name="Hughes L."/>
            <person name="Hurhula B."/>
            <person name="Husby M.E."/>
            <person name="Kamat A."/>
            <person name="Kanga B."/>
            <person name="Kashin S."/>
            <person name="Khazanovich D."/>
            <person name="Kisner P."/>
            <person name="Lance K."/>
            <person name="Lara M."/>
            <person name="Lee W."/>
            <person name="Lennon N."/>
            <person name="Letendre F."/>
            <person name="LeVine R."/>
            <person name="Lipovsky A."/>
            <person name="Liu X."/>
            <person name="Liu J."/>
            <person name="Liu S."/>
            <person name="Lokyitsang T."/>
            <person name="Lokyitsang Y."/>
            <person name="Lubonja R."/>
            <person name="Lui A."/>
            <person name="MacDonald P."/>
            <person name="Magnisalis V."/>
            <person name="Maru K."/>
            <person name="Matthews C."/>
            <person name="McCusker W."/>
            <person name="McDonough S."/>
            <person name="Mehta T."/>
            <person name="Meldrim J."/>
            <person name="Meneus L."/>
            <person name="Mihai O."/>
            <person name="Mihalev A."/>
            <person name="Mihova T."/>
            <person name="Mittelman R."/>
            <person name="Mlenga V."/>
            <person name="Montmayeur A."/>
            <person name="Mulrain L."/>
            <person name="Navidi A."/>
            <person name="Naylor J."/>
            <person name="Negash T."/>
            <person name="Nguyen T."/>
            <person name="Nguyen N."/>
            <person name="Nicol R."/>
            <person name="Norbu C."/>
            <person name="Norbu N."/>
            <person name="Novod N."/>
            <person name="O'Neill B."/>
            <person name="Osman S."/>
            <person name="Markiewicz E."/>
            <person name="Oyono O.L."/>
            <person name="Patti C."/>
            <person name="Phunkhang P."/>
            <person name="Pierre F."/>
            <person name="Priest M."/>
            <person name="Raghuraman S."/>
            <person name="Rege F."/>
            <person name="Reyes R."/>
            <person name="Rise C."/>
            <person name="Rogov P."/>
            <person name="Ross K."/>
            <person name="Ryan E."/>
            <person name="Settipalli S."/>
            <person name="Shea T."/>
            <person name="Sherpa N."/>
            <person name="Shi L."/>
            <person name="Shih D."/>
            <person name="Sparrow T."/>
            <person name="Spaulding J."/>
            <person name="Stalker J."/>
            <person name="Stange-Thomann N."/>
            <person name="Stavropoulos S."/>
            <person name="Stone C."/>
            <person name="Strader C."/>
            <person name="Tesfaye S."/>
            <person name="Thomson T."/>
            <person name="Thoulutsang Y."/>
            <person name="Thoulutsang D."/>
            <person name="Topham K."/>
            <person name="Topping I."/>
            <person name="Tsamla T."/>
            <person name="Vassiliev H."/>
            <person name="Vo A."/>
            <person name="Wangchuk T."/>
            <person name="Wangdi T."/>
            <person name="Weiand M."/>
            <person name="Wilkinson J."/>
            <person name="Wilson A."/>
            <person name="Yadav S."/>
            <person name="Young G."/>
            <person name="Yu Q."/>
            <person name="Zembek L."/>
            <person name="Zhong D."/>
            <person name="Zimmer A."/>
            <person name="Zwirko Z."/>
            <person name="Jaffe D.B."/>
            <person name="Alvarez P."/>
            <person name="Brockman W."/>
            <person name="Butler J."/>
            <person name="Chin C."/>
            <person name="Gnerre S."/>
            <person name="Grabherr M."/>
            <person name="Kleber M."/>
            <person name="Mauceli E."/>
            <person name="MacCallum I."/>
        </authorList>
    </citation>
    <scope>NUCLEOTIDE SEQUENCE [LARGE SCALE GENOMIC DNA]</scope>
    <source>
        <strain evidence="3">Tucson 15287-2541.00</strain>
    </source>
</reference>
<name>B4J2X1_DROGR</name>
<evidence type="ECO:0000313" key="2">
    <source>
        <dbReference type="EMBL" id="EDV97141.1"/>
    </source>
</evidence>
<sequence>MDSKYNNSQHGVDHHSYLCERKQRVSIKDRGDLFIKNIETQVLELYRCNVNKQQLQESSSNTDDQIQATMQQVANVDKQIEKEILKLRNFRYCFLNELERKNTKRKPATMQATNKNLTWSQNLSKKHAPISSAESPDRARRQQALHCPQNLTGKDDEFSIDKRRQNLKANSNFSTIDTVEEEPRIVKKLPNVNDVAYQGLHQPAVQDETSRLTGGSAYERCDDLSVYQLDYPPSSNETNRTQIGYCQGCNRYFCYYNKPITRPPNPWSYQYPLEPIYQHMSYNESPQPSYEKRKTDLNTEQFCRGSPLAILSRAPTPRQQKGPIEKSKPKYPTSHQKSQKQDTPPKVSVRKQEADKSDAQRWAKSKIKKDKMIIKAYVAATKSPINNDYMDLDTKLRLHREYLNMYKEEEQKTARKGSSRNTFGIETNPTYTRLPMIKVEATEEKQDSALEETVQDAKAAPVSDPPQETGVEKSSVPQMTKLQTRNKINESASDDQTNEVVEEIFTQSTVADDKNISVEHSLREYCRQLPATDTQAGQTFSHQSITPAQFVSDGNSPIETTRKQITIEAQVDDTPGDWQTTGSLQVTPENLQHDLERGNTVPQFTQQHDFALNSVQQTSINQEEAFQAPEWLQIEPDEYRNCLQQNSAPTHNQLSELQDCQEVMQSQPQADIAVVSFNYAPDSSVNKADSSSGCHLARIDNRCQVVESTDDIYDTCNGKFKSQFNNCREYPVERGQNYNNTELGNTRIDHDYFMESQSKISPQVHNPLSVSEQTEQRTTNLELYTKFQHFIGRSTKQLPFNYTYESQWKQRIKPKQLAINSQQTPIKSTHLVTFKDEIGFSEKNNAVTSYVDQEQVTDFDSGLRADSAEMGTILQQIAEDVSLTESYLSNSSAEFTCNESKFEEDILTCNESQTDMEDNQIPPFSCCPCMYEDYLKLAGQG</sequence>
<proteinExistence type="predicted"/>
<dbReference type="KEGG" id="dgr:6558525"/>
<dbReference type="InParanoid" id="B4J2X1"/>
<dbReference type="OrthoDB" id="7860759at2759"/>
<dbReference type="eggNOG" id="ENOG502R193">
    <property type="taxonomic scope" value="Eukaryota"/>
</dbReference>
<dbReference type="OMA" id="SARICIP"/>
<dbReference type="AlphaFoldDB" id="B4J2X1"/>
<keyword evidence="3" id="KW-1185">Reference proteome</keyword>
<evidence type="ECO:0000256" key="1">
    <source>
        <dbReference type="SAM" id="MobiDB-lite"/>
    </source>
</evidence>
<feature type="region of interest" description="Disordered" evidence="1">
    <location>
        <begin position="120"/>
        <end position="155"/>
    </location>
</feature>
<organism evidence="3">
    <name type="scientific">Drosophila grimshawi</name>
    <name type="common">Hawaiian fruit fly</name>
    <name type="synonym">Idiomyia grimshawi</name>
    <dbReference type="NCBI Taxonomy" id="7222"/>
    <lineage>
        <taxon>Eukaryota</taxon>
        <taxon>Metazoa</taxon>
        <taxon>Ecdysozoa</taxon>
        <taxon>Arthropoda</taxon>
        <taxon>Hexapoda</taxon>
        <taxon>Insecta</taxon>
        <taxon>Pterygota</taxon>
        <taxon>Neoptera</taxon>
        <taxon>Endopterygota</taxon>
        <taxon>Diptera</taxon>
        <taxon>Brachycera</taxon>
        <taxon>Muscomorpha</taxon>
        <taxon>Ephydroidea</taxon>
        <taxon>Drosophilidae</taxon>
        <taxon>Drosophila</taxon>
        <taxon>Hawaiian Drosophila</taxon>
    </lineage>
</organism>